<dbReference type="STRING" id="1160509.A0A3N4HVB0"/>
<dbReference type="InterPro" id="IPR035999">
    <property type="entry name" value="Sec7_dom_sf"/>
</dbReference>
<dbReference type="InterPro" id="IPR000904">
    <property type="entry name" value="Sec7_dom"/>
</dbReference>
<gene>
    <name evidence="3" type="ORF">BJ508DRAFT_417328</name>
</gene>
<feature type="compositionally biased region" description="Basic and acidic residues" evidence="1">
    <location>
        <begin position="547"/>
        <end position="560"/>
    </location>
</feature>
<name>A0A3N4HVB0_ASCIM</name>
<dbReference type="SMART" id="SM00222">
    <property type="entry name" value="Sec7"/>
    <property type="match status" value="1"/>
</dbReference>
<dbReference type="GO" id="GO:0032012">
    <property type="term" value="P:regulation of ARF protein signal transduction"/>
    <property type="evidence" value="ECO:0007669"/>
    <property type="project" value="InterPro"/>
</dbReference>
<feature type="compositionally biased region" description="Polar residues" evidence="1">
    <location>
        <begin position="15"/>
        <end position="39"/>
    </location>
</feature>
<dbReference type="CDD" id="cd00171">
    <property type="entry name" value="Sec7"/>
    <property type="match status" value="1"/>
</dbReference>
<dbReference type="GO" id="GO:0005085">
    <property type="term" value="F:guanyl-nucleotide exchange factor activity"/>
    <property type="evidence" value="ECO:0007669"/>
    <property type="project" value="InterPro"/>
</dbReference>
<dbReference type="InterPro" id="IPR056604">
    <property type="entry name" value="GBF1-like_TPR"/>
</dbReference>
<evidence type="ECO:0000256" key="1">
    <source>
        <dbReference type="SAM" id="MobiDB-lite"/>
    </source>
</evidence>
<dbReference type="GO" id="GO:0016192">
    <property type="term" value="P:vesicle-mediated transport"/>
    <property type="evidence" value="ECO:0007669"/>
    <property type="project" value="UniProtKB-ARBA"/>
</dbReference>
<dbReference type="SUPFAM" id="SSF48371">
    <property type="entry name" value="ARM repeat"/>
    <property type="match status" value="1"/>
</dbReference>
<evidence type="ECO:0000313" key="3">
    <source>
        <dbReference type="EMBL" id="RPA77006.1"/>
    </source>
</evidence>
<proteinExistence type="predicted"/>
<accession>A0A3N4HVB0</accession>
<dbReference type="InterPro" id="IPR023394">
    <property type="entry name" value="Sec7_C_sf"/>
</dbReference>
<dbReference type="InterPro" id="IPR032691">
    <property type="entry name" value="Mon2/Sec7/BIG1-like_HUS"/>
</dbReference>
<feature type="region of interest" description="Disordered" evidence="1">
    <location>
        <begin position="1"/>
        <end position="45"/>
    </location>
</feature>
<feature type="compositionally biased region" description="Polar residues" evidence="1">
    <location>
        <begin position="336"/>
        <end position="352"/>
    </location>
</feature>
<feature type="region of interest" description="Disordered" evidence="1">
    <location>
        <begin position="92"/>
        <end position="129"/>
    </location>
</feature>
<dbReference type="Pfam" id="PF01369">
    <property type="entry name" value="Sec7"/>
    <property type="match status" value="1"/>
</dbReference>
<sequence>MTSTTAGPPILTPTIAANESMNSPSSYFPSTQQLRSRNGNVAPDRPTIAIDPIALVTTECITITSAMRKSGRWAHSSVASILGGGGSASASASNLLDTSRPATPLPGTPMSAKAPKVNKDTEDLATNRWGLRGKKGKSIQDNPLIAAFSKLRAGLASCKDIMTYDTPSLLHPFLQVIRASSIPGHITSLALISITKFLSYNIINGNSPRLPLTMQMLAAALTNCRFEGEQDEVVLVRILNLMEKMLTGPGGELLGDESVCLMMEKTLSICCQQKVSEVLKRGAEITMITMVQVIFERLKQLEIEVDDLETLPGNTKEDMDQLKMDPSLPVVEVTTEEATNGEGTDTPTSEPKSSGESHAASESAIPTVLVEKPTAEADIDADYESEIRPYGLPTIRELFRVLVVDMLDPHNTMRSERVRIMSLRMIDVALETAGPSIAKHPSLAATAKDDLCRFLLQLVKSDNPSILAQSLRVVGTLFATCRGVLKLQQELYLSYVISCLYPRVEIPREAGIDPALYEGVPLGPKQGKTPAAPQTNGGSGRSTPVPVKERQKLGLEGGSRRPDAREAMIENICQLVRMPGFMTELFVNYDCDVDRNDMCEDLVGLLSRNAFPDSATWSTTNVPPLCLDSLLNYISNIADRLEDEHETDGRYPDAKKLMQQRALKQTIIQGANEFNKKPQKGLVFLAKEGLIDDLENPTSIAKFLLSSSRLNKKVIGEYISRKEHDAILKAFMQQFNFHGKRVDEALRQLLETFRLPGESQLIERIVVTFADKYCSDGHPPEVADEDAVFVLCYAIIMLNTDQHNPNVKQQNRMTFTDFSRNLRGVNGGKDFAVEYLQSIYDAIKTKEIILPEEHDTKDAFDLAWKELIAKTSHCGSMVLCDNTNVYDEYMFQATWRPIVATLSYAFAYATDDAVFTRVITGFDQCATIAAKYGVTECLDHIVRCLGNISTLSNTPMPSTSLNTEVQSNGNSVMVSELAVRFGRDTKAQLATVVLYRVITGNEKHLRKGWEYIIKGLLALFLNSLIPPFFSNVQSALALPPIPMRPPQAVVAKVEQSRDVGLFSTLTSYLASYASDEPPEPSEEELESTLTTLDCINACGLGDVFSNIAELDIEALEAFVNTLLDQLPEDSSELVILKAEPTPAETLNGGPPVVDPKNVYDPAVVYVLELLTCLVLRDEKTTEVLGKKLADALQGILRSAARVHNIIISRTVYYLFSLLQASHQHSFLNTPIVLHSIAILDKPTLETSADTVVKGISKCIYTPSASPAPTPASSALRKEMINSPDFWVLLRSLVSTKEAASEVFQILKFIGENPQDNVTADNYENVVVLLNDFATAGQVCAHWERNQDALAAKRGMKKAPTTATGVVRPDQEILDTSTTSITLLQSLSSHIPTLIVQSHLPRLEAWETYWHQMFNALANQCSNPCRTIRQLAFVSLQRTLLSRALQVDSSTDGSRTQETTARGVFQSVLFPLMSHLLKPEVYQSDPKGMSETRLQAANMLCKFFLHNLQAGNIDQTEWFATPSVSTEGSQDQEVGFWYNSVWCKILDVLDRLVNSGQGENLEEAVVELMRNALLVMNGEGYLVDEDGEKRKVWEGTWSRIERFSPALRSDMGLDRPKVVEQPVEAPVPQESVAEEKRDVVVNVLETTEGESAVESVPVKKQYAGKDD</sequence>
<feature type="region of interest" description="Disordered" evidence="1">
    <location>
        <begin position="523"/>
        <end position="560"/>
    </location>
</feature>
<protein>
    <submittedName>
        <fullName evidence="3">Sec7-domain-containing protein</fullName>
    </submittedName>
</protein>
<dbReference type="Gene3D" id="1.10.1000.11">
    <property type="entry name" value="Arf Nucleotide-binding Site Opener,domain 2"/>
    <property type="match status" value="1"/>
</dbReference>
<dbReference type="InterPro" id="IPR016024">
    <property type="entry name" value="ARM-type_fold"/>
</dbReference>
<evidence type="ECO:0000259" key="2">
    <source>
        <dbReference type="PROSITE" id="PS50190"/>
    </source>
</evidence>
<dbReference type="PROSITE" id="PS50190">
    <property type="entry name" value="SEC7"/>
    <property type="match status" value="1"/>
</dbReference>
<dbReference type="PANTHER" id="PTHR10663:SF388">
    <property type="entry name" value="GOLGI-SPECIFIC BREFELDIN A-RESISTANCE GUANINE NUCLEOTIDE EXCHANGE FACTOR 1"/>
    <property type="match status" value="1"/>
</dbReference>
<feature type="region of interest" description="Disordered" evidence="1">
    <location>
        <begin position="335"/>
        <end position="367"/>
    </location>
</feature>
<dbReference type="Gene3D" id="1.10.220.20">
    <property type="match status" value="1"/>
</dbReference>
<dbReference type="Pfam" id="PF12783">
    <property type="entry name" value="Sec7-like_HUS"/>
    <property type="match status" value="1"/>
</dbReference>
<reference evidence="3 4" key="1">
    <citation type="journal article" date="2018" name="Nat. Ecol. Evol.">
        <title>Pezizomycetes genomes reveal the molecular basis of ectomycorrhizal truffle lifestyle.</title>
        <authorList>
            <person name="Murat C."/>
            <person name="Payen T."/>
            <person name="Noel B."/>
            <person name="Kuo A."/>
            <person name="Morin E."/>
            <person name="Chen J."/>
            <person name="Kohler A."/>
            <person name="Krizsan K."/>
            <person name="Balestrini R."/>
            <person name="Da Silva C."/>
            <person name="Montanini B."/>
            <person name="Hainaut M."/>
            <person name="Levati E."/>
            <person name="Barry K.W."/>
            <person name="Belfiori B."/>
            <person name="Cichocki N."/>
            <person name="Clum A."/>
            <person name="Dockter R.B."/>
            <person name="Fauchery L."/>
            <person name="Guy J."/>
            <person name="Iotti M."/>
            <person name="Le Tacon F."/>
            <person name="Lindquist E.A."/>
            <person name="Lipzen A."/>
            <person name="Malagnac F."/>
            <person name="Mello A."/>
            <person name="Molinier V."/>
            <person name="Miyauchi S."/>
            <person name="Poulain J."/>
            <person name="Riccioni C."/>
            <person name="Rubini A."/>
            <person name="Sitrit Y."/>
            <person name="Splivallo R."/>
            <person name="Traeger S."/>
            <person name="Wang M."/>
            <person name="Zifcakova L."/>
            <person name="Wipf D."/>
            <person name="Zambonelli A."/>
            <person name="Paolocci F."/>
            <person name="Nowrousian M."/>
            <person name="Ottonello S."/>
            <person name="Baldrian P."/>
            <person name="Spatafora J.W."/>
            <person name="Henrissat B."/>
            <person name="Nagy L.G."/>
            <person name="Aury J.M."/>
            <person name="Wincker P."/>
            <person name="Grigoriev I.V."/>
            <person name="Bonfante P."/>
            <person name="Martin F.M."/>
        </authorList>
    </citation>
    <scope>NUCLEOTIDE SEQUENCE [LARGE SCALE GENOMIC DNA]</scope>
    <source>
        <strain evidence="3 4">RN42</strain>
    </source>
</reference>
<dbReference type="GO" id="GO:0005794">
    <property type="term" value="C:Golgi apparatus"/>
    <property type="evidence" value="ECO:0007669"/>
    <property type="project" value="UniProtKB-ARBA"/>
</dbReference>
<dbReference type="Proteomes" id="UP000275078">
    <property type="component" value="Unassembled WGS sequence"/>
</dbReference>
<keyword evidence="4" id="KW-1185">Reference proteome</keyword>
<evidence type="ECO:0000313" key="4">
    <source>
        <dbReference type="Proteomes" id="UP000275078"/>
    </source>
</evidence>
<feature type="compositionally biased region" description="Low complexity" evidence="1">
    <location>
        <begin position="354"/>
        <end position="364"/>
    </location>
</feature>
<dbReference type="PANTHER" id="PTHR10663">
    <property type="entry name" value="GUANYL-NUCLEOTIDE EXCHANGE FACTOR"/>
    <property type="match status" value="1"/>
</dbReference>
<organism evidence="3 4">
    <name type="scientific">Ascobolus immersus RN42</name>
    <dbReference type="NCBI Taxonomy" id="1160509"/>
    <lineage>
        <taxon>Eukaryota</taxon>
        <taxon>Fungi</taxon>
        <taxon>Dikarya</taxon>
        <taxon>Ascomycota</taxon>
        <taxon>Pezizomycotina</taxon>
        <taxon>Pezizomycetes</taxon>
        <taxon>Pezizales</taxon>
        <taxon>Ascobolaceae</taxon>
        <taxon>Ascobolus</taxon>
    </lineage>
</organism>
<dbReference type="OrthoDB" id="10258608at2759"/>
<dbReference type="Pfam" id="PF23325">
    <property type="entry name" value="TPR_28"/>
    <property type="match status" value="2"/>
</dbReference>
<dbReference type="SUPFAM" id="SSF48425">
    <property type="entry name" value="Sec7 domain"/>
    <property type="match status" value="1"/>
</dbReference>
<feature type="domain" description="SEC7" evidence="2">
    <location>
        <begin position="656"/>
        <end position="846"/>
    </location>
</feature>
<dbReference type="EMBL" id="ML119733">
    <property type="protein sequence ID" value="RPA77006.1"/>
    <property type="molecule type" value="Genomic_DNA"/>
</dbReference>